<dbReference type="Gene3D" id="1.10.150.240">
    <property type="entry name" value="Putative phosphatase, domain 2"/>
    <property type="match status" value="1"/>
</dbReference>
<comment type="caution">
    <text evidence="1">The sequence shown here is derived from an EMBL/GenBank/DDBJ whole genome shotgun (WGS) entry which is preliminary data.</text>
</comment>
<dbReference type="SUPFAM" id="SSF56784">
    <property type="entry name" value="HAD-like"/>
    <property type="match status" value="1"/>
</dbReference>
<dbReference type="InterPro" id="IPR006439">
    <property type="entry name" value="HAD-SF_hydro_IA"/>
</dbReference>
<dbReference type="SFLD" id="SFLDS00003">
    <property type="entry name" value="Haloacid_Dehalogenase"/>
    <property type="match status" value="1"/>
</dbReference>
<dbReference type="Pfam" id="PF13419">
    <property type="entry name" value="HAD_2"/>
    <property type="match status" value="1"/>
</dbReference>
<dbReference type="AlphaFoldDB" id="A0A317XFB2"/>
<dbReference type="InterPro" id="IPR051806">
    <property type="entry name" value="HAD-like_SPP"/>
</dbReference>
<evidence type="ECO:0000313" key="2">
    <source>
        <dbReference type="Proteomes" id="UP000246702"/>
    </source>
</evidence>
<dbReference type="Gene3D" id="3.40.50.1000">
    <property type="entry name" value="HAD superfamily/HAD-like"/>
    <property type="match status" value="1"/>
</dbReference>
<protein>
    <submittedName>
        <fullName evidence="1">HAD-like protein</fullName>
    </submittedName>
</protein>
<proteinExistence type="predicted"/>
<gene>
    <name evidence="1" type="ORF">BO94DRAFT_563021</name>
</gene>
<dbReference type="STRING" id="1450535.A0A317XFB2"/>
<dbReference type="PANTHER" id="PTHR43481">
    <property type="entry name" value="FRUCTOSE-1-PHOSPHATE PHOSPHATASE"/>
    <property type="match status" value="1"/>
</dbReference>
<dbReference type="PANTHER" id="PTHR43481:SF4">
    <property type="entry name" value="GLYCEROL-1-PHOSPHATE PHOSPHOHYDROLASE 1-RELATED"/>
    <property type="match status" value="1"/>
</dbReference>
<dbReference type="EMBL" id="MSFK01000003">
    <property type="protein sequence ID" value="PWY95410.1"/>
    <property type="molecule type" value="Genomic_DNA"/>
</dbReference>
<dbReference type="RefSeq" id="XP_025472171.1">
    <property type="nucleotide sequence ID" value="XM_025614328.1"/>
</dbReference>
<reference evidence="1 2" key="1">
    <citation type="submission" date="2016-12" db="EMBL/GenBank/DDBJ databases">
        <title>The genomes of Aspergillus section Nigri reveals drivers in fungal speciation.</title>
        <authorList>
            <consortium name="DOE Joint Genome Institute"/>
            <person name="Vesth T.C."/>
            <person name="Nybo J."/>
            <person name="Theobald S."/>
            <person name="Brandl J."/>
            <person name="Frisvad J.C."/>
            <person name="Nielsen K.F."/>
            <person name="Lyhne E.K."/>
            <person name="Kogle M.E."/>
            <person name="Kuo A."/>
            <person name="Riley R."/>
            <person name="Clum A."/>
            <person name="Nolan M."/>
            <person name="Lipzen A."/>
            <person name="Salamov A."/>
            <person name="Henrissat B."/>
            <person name="Wiebenga A."/>
            <person name="De Vries R.P."/>
            <person name="Grigoriev I.V."/>
            <person name="Mortensen U.H."/>
            <person name="Andersen M.R."/>
            <person name="Baker S.E."/>
        </authorList>
    </citation>
    <scope>NUCLEOTIDE SEQUENCE [LARGE SCALE GENOMIC DNA]</scope>
    <source>
        <strain evidence="1 2">CBS 115572</strain>
    </source>
</reference>
<dbReference type="OrthoDB" id="40579at2759"/>
<organism evidence="1 2">
    <name type="scientific">Aspergillus sclerotioniger CBS 115572</name>
    <dbReference type="NCBI Taxonomy" id="1450535"/>
    <lineage>
        <taxon>Eukaryota</taxon>
        <taxon>Fungi</taxon>
        <taxon>Dikarya</taxon>
        <taxon>Ascomycota</taxon>
        <taxon>Pezizomycotina</taxon>
        <taxon>Eurotiomycetes</taxon>
        <taxon>Eurotiomycetidae</taxon>
        <taxon>Eurotiales</taxon>
        <taxon>Aspergillaceae</taxon>
        <taxon>Aspergillus</taxon>
        <taxon>Aspergillus subgen. Circumdati</taxon>
    </lineage>
</organism>
<sequence length="274" mass="29427">MHMKSFTHGSLCNTASGCLGSRDLHHLFLTSLPAVILHGHTSHPIGPSTYGSSAAPTQEYAFDAVLLDFDGTILDTTQAVIKFWHSIAADLGINPSTVLSTSHGCRTIDTLALYDPTKANWDYVSAMESRIPYEFSTGVNVSENARARWGIVTSGTQALINGWIDRLGLVRPSILVTAKDVQIGKPDPQGYLLGRDRLGLGVEKSRVLVVEDAPAGIRAGKAAGFEVLAVRTSHSLEELSLAGPDWIVEDLRSVRVVGVQGGWLGLRLGGLLFR</sequence>
<dbReference type="PROSITE" id="PS51257">
    <property type="entry name" value="PROKAR_LIPOPROTEIN"/>
    <property type="match status" value="1"/>
</dbReference>
<dbReference type="InterPro" id="IPR041492">
    <property type="entry name" value="HAD_2"/>
</dbReference>
<dbReference type="GeneID" id="37116471"/>
<evidence type="ECO:0000313" key="1">
    <source>
        <dbReference type="EMBL" id="PWY95410.1"/>
    </source>
</evidence>
<dbReference type="InterPro" id="IPR023198">
    <property type="entry name" value="PGP-like_dom2"/>
</dbReference>
<dbReference type="SFLD" id="SFLDG01129">
    <property type="entry name" value="C1.5:_HAD__Beta-PGM__Phosphata"/>
    <property type="match status" value="1"/>
</dbReference>
<dbReference type="InterPro" id="IPR036412">
    <property type="entry name" value="HAD-like_sf"/>
</dbReference>
<accession>A0A317XFB2</accession>
<name>A0A317XFB2_9EURO</name>
<dbReference type="NCBIfam" id="TIGR01509">
    <property type="entry name" value="HAD-SF-IA-v3"/>
    <property type="match status" value="1"/>
</dbReference>
<dbReference type="InterPro" id="IPR023214">
    <property type="entry name" value="HAD_sf"/>
</dbReference>
<keyword evidence="2" id="KW-1185">Reference proteome</keyword>
<dbReference type="GO" id="GO:0050308">
    <property type="term" value="F:sugar-phosphatase activity"/>
    <property type="evidence" value="ECO:0007669"/>
    <property type="project" value="TreeGrafter"/>
</dbReference>
<dbReference type="Proteomes" id="UP000246702">
    <property type="component" value="Unassembled WGS sequence"/>
</dbReference>